<dbReference type="Proteomes" id="UP000244225">
    <property type="component" value="Unassembled WGS sequence"/>
</dbReference>
<evidence type="ECO:0000313" key="2">
    <source>
        <dbReference type="Proteomes" id="UP000244225"/>
    </source>
</evidence>
<name>A0A2T5YD82_9BACT</name>
<evidence type="ECO:0000313" key="1">
    <source>
        <dbReference type="EMBL" id="PTX14480.1"/>
    </source>
</evidence>
<dbReference type="EMBL" id="QBKI01000011">
    <property type="protein sequence ID" value="PTX14480.1"/>
    <property type="molecule type" value="Genomic_DNA"/>
</dbReference>
<organism evidence="1 2">
    <name type="scientific">Pontibacter mucosus</name>
    <dbReference type="NCBI Taxonomy" id="1649266"/>
    <lineage>
        <taxon>Bacteria</taxon>
        <taxon>Pseudomonadati</taxon>
        <taxon>Bacteroidota</taxon>
        <taxon>Cytophagia</taxon>
        <taxon>Cytophagales</taxon>
        <taxon>Hymenobacteraceae</taxon>
        <taxon>Pontibacter</taxon>
    </lineage>
</organism>
<proteinExistence type="predicted"/>
<dbReference type="RefSeq" id="WP_170114157.1">
    <property type="nucleotide sequence ID" value="NZ_QBKI01000011.1"/>
</dbReference>
<comment type="caution">
    <text evidence="1">The sequence shown here is derived from an EMBL/GenBank/DDBJ whole genome shotgun (WGS) entry which is preliminary data.</text>
</comment>
<dbReference type="AlphaFoldDB" id="A0A2T5YD82"/>
<keyword evidence="2" id="KW-1185">Reference proteome</keyword>
<gene>
    <name evidence="1" type="ORF">C8N40_111145</name>
</gene>
<accession>A0A2T5YD82</accession>
<reference evidence="1 2" key="1">
    <citation type="submission" date="2018-04" db="EMBL/GenBank/DDBJ databases">
        <title>Genomic Encyclopedia of Archaeal and Bacterial Type Strains, Phase II (KMG-II): from individual species to whole genera.</title>
        <authorList>
            <person name="Goeker M."/>
        </authorList>
    </citation>
    <scope>NUCLEOTIDE SEQUENCE [LARGE SCALE GENOMIC DNA]</scope>
    <source>
        <strain evidence="1 2">DSM 100162</strain>
    </source>
</reference>
<sequence>MQEPVIKLNGWKTIKDYAKEKQVTTQYISKLIRLDKVHWRTIPELNNLRLVKDKND</sequence>
<protein>
    <submittedName>
        <fullName evidence="1">Uncharacterized protein</fullName>
    </submittedName>
</protein>